<dbReference type="AlphaFoldDB" id="A0A9D5AKX4"/>
<sequence>MEQKHQQACSSFSAIPSYYDVASNIQRLKNHGYTNDEISFIIANQNPRDYVTYIEPLIRKREIVDDTHSYYQRLLHQKARDSSEAINLYNFADPDSHSNLYIPISTKSLVPSLRELTLNVLDKHSYPVALLAGVSNEQKQRLTNLLCYSGEMNGHFLELLLSGFPTHIQLRDCSWLTKVEFLKYFETLVTSELEVLQLDKCGSIITDETVYDTLAKPGNSLSKLTSLSIAGAYDLNNEGLELLVSSVTALRYINLTKCVRLTATGLDILADSFGSTLKELYIDGFNLINTKGILKALKRFKQLQVLSLAGIRDLSDAFIKDYIMACGRNLKGLVLKDCVNLTNVSMRFIADFSRRLNVFDISNMCKLTDSSLGYFMNRFRQLSTLKLYRNLFSDEAIAAFLEIAGKTLEELSLNSIDKVGHLTAMSLAKNAKNLHTLDLSQCRNLRDRDLALIVSRCLSLRTLKLVGCSQLTDVFLRGSSNSEIRIIGLKSTPIWSKIFFMN</sequence>
<dbReference type="Gramene" id="Psat4g030640.1">
    <property type="protein sequence ID" value="Psat4g030640.1.cds"/>
    <property type="gene ID" value="Psat4g030640"/>
</dbReference>
<dbReference type="EMBL" id="JAMSHJ010000004">
    <property type="protein sequence ID" value="KAI5415927.1"/>
    <property type="molecule type" value="Genomic_DNA"/>
</dbReference>
<proteinExistence type="predicted"/>
<evidence type="ECO:0000313" key="2">
    <source>
        <dbReference type="Proteomes" id="UP001058974"/>
    </source>
</evidence>
<comment type="caution">
    <text evidence="1">The sequence shown here is derived from an EMBL/GenBank/DDBJ whole genome shotgun (WGS) entry which is preliminary data.</text>
</comment>
<dbReference type="SUPFAM" id="SSF52047">
    <property type="entry name" value="RNI-like"/>
    <property type="match status" value="1"/>
</dbReference>
<dbReference type="GO" id="GO:0019005">
    <property type="term" value="C:SCF ubiquitin ligase complex"/>
    <property type="evidence" value="ECO:0007669"/>
    <property type="project" value="TreeGrafter"/>
</dbReference>
<dbReference type="GO" id="GO:0031146">
    <property type="term" value="P:SCF-dependent proteasomal ubiquitin-dependent protein catabolic process"/>
    <property type="evidence" value="ECO:0007669"/>
    <property type="project" value="TreeGrafter"/>
</dbReference>
<dbReference type="SMART" id="SM00367">
    <property type="entry name" value="LRR_CC"/>
    <property type="match status" value="5"/>
</dbReference>
<dbReference type="PANTHER" id="PTHR13318:SF101">
    <property type="entry name" value="F-BOX_LRR PROTEIN"/>
    <property type="match status" value="1"/>
</dbReference>
<protein>
    <submittedName>
        <fullName evidence="1">Uncharacterized protein</fullName>
    </submittedName>
</protein>
<dbReference type="InterPro" id="IPR006553">
    <property type="entry name" value="Leu-rich_rpt_Cys-con_subtyp"/>
</dbReference>
<keyword evidence="2" id="KW-1185">Reference proteome</keyword>
<organism evidence="1 2">
    <name type="scientific">Pisum sativum</name>
    <name type="common">Garden pea</name>
    <name type="synonym">Lathyrus oleraceus</name>
    <dbReference type="NCBI Taxonomy" id="3888"/>
    <lineage>
        <taxon>Eukaryota</taxon>
        <taxon>Viridiplantae</taxon>
        <taxon>Streptophyta</taxon>
        <taxon>Embryophyta</taxon>
        <taxon>Tracheophyta</taxon>
        <taxon>Spermatophyta</taxon>
        <taxon>Magnoliopsida</taxon>
        <taxon>eudicotyledons</taxon>
        <taxon>Gunneridae</taxon>
        <taxon>Pentapetalae</taxon>
        <taxon>rosids</taxon>
        <taxon>fabids</taxon>
        <taxon>Fabales</taxon>
        <taxon>Fabaceae</taxon>
        <taxon>Papilionoideae</taxon>
        <taxon>50 kb inversion clade</taxon>
        <taxon>NPAAA clade</taxon>
        <taxon>Hologalegina</taxon>
        <taxon>IRL clade</taxon>
        <taxon>Fabeae</taxon>
        <taxon>Lathyrus</taxon>
    </lineage>
</organism>
<gene>
    <name evidence="1" type="ORF">KIW84_041095</name>
</gene>
<dbReference type="PANTHER" id="PTHR13318">
    <property type="entry name" value="PARTNER OF PAIRED, ISOFORM B-RELATED"/>
    <property type="match status" value="1"/>
</dbReference>
<accession>A0A9D5AKX4</accession>
<evidence type="ECO:0000313" key="1">
    <source>
        <dbReference type="EMBL" id="KAI5415927.1"/>
    </source>
</evidence>
<dbReference type="Gene3D" id="3.80.10.10">
    <property type="entry name" value="Ribonuclease Inhibitor"/>
    <property type="match status" value="3"/>
</dbReference>
<reference evidence="1 2" key="1">
    <citation type="journal article" date="2022" name="Nat. Genet.">
        <title>Improved pea reference genome and pan-genome highlight genomic features and evolutionary characteristics.</title>
        <authorList>
            <person name="Yang T."/>
            <person name="Liu R."/>
            <person name="Luo Y."/>
            <person name="Hu S."/>
            <person name="Wang D."/>
            <person name="Wang C."/>
            <person name="Pandey M.K."/>
            <person name="Ge S."/>
            <person name="Xu Q."/>
            <person name="Li N."/>
            <person name="Li G."/>
            <person name="Huang Y."/>
            <person name="Saxena R.K."/>
            <person name="Ji Y."/>
            <person name="Li M."/>
            <person name="Yan X."/>
            <person name="He Y."/>
            <person name="Liu Y."/>
            <person name="Wang X."/>
            <person name="Xiang C."/>
            <person name="Varshney R.K."/>
            <person name="Ding H."/>
            <person name="Gao S."/>
            <person name="Zong X."/>
        </authorList>
    </citation>
    <scope>NUCLEOTIDE SEQUENCE [LARGE SCALE GENOMIC DNA]</scope>
    <source>
        <strain evidence="1 2">cv. Zhongwan 6</strain>
    </source>
</reference>
<dbReference type="OrthoDB" id="1435951at2759"/>
<dbReference type="InterPro" id="IPR032675">
    <property type="entry name" value="LRR_dom_sf"/>
</dbReference>
<dbReference type="Gramene" id="Psat04G0109500-T1">
    <property type="protein sequence ID" value="KAI5415927.1"/>
    <property type="gene ID" value="KIW84_041095"/>
</dbReference>
<dbReference type="Proteomes" id="UP001058974">
    <property type="component" value="Chromosome 4"/>
</dbReference>
<name>A0A9D5AKX4_PEA</name>